<comment type="caution">
    <text evidence="6">The sequence shown here is derived from an EMBL/GenBank/DDBJ whole genome shotgun (WGS) entry which is preliminary data.</text>
</comment>
<accession>A0A916X7G6</accession>
<dbReference type="Pfam" id="PF00120">
    <property type="entry name" value="Gln-synt_C"/>
    <property type="match status" value="1"/>
</dbReference>
<proteinExistence type="inferred from homology"/>
<dbReference type="GO" id="GO:0004356">
    <property type="term" value="F:glutamine synthetase activity"/>
    <property type="evidence" value="ECO:0007669"/>
    <property type="project" value="InterPro"/>
</dbReference>
<evidence type="ECO:0000256" key="4">
    <source>
        <dbReference type="RuleBase" id="RU000384"/>
    </source>
</evidence>
<dbReference type="InterPro" id="IPR008146">
    <property type="entry name" value="Gln_synth_cat_dom"/>
</dbReference>
<evidence type="ECO:0000259" key="5">
    <source>
        <dbReference type="PROSITE" id="PS51987"/>
    </source>
</evidence>
<evidence type="ECO:0000256" key="3">
    <source>
        <dbReference type="PROSITE-ProRule" id="PRU01331"/>
    </source>
</evidence>
<sequence length="455" mass="49453">MLVQTDDSSDFARWLEANGPIESIQAVVCDLNGILRGKRVPVSQATKVLGGNIRMPLSIVGVDVWGEDIVGNEQIFESGDTDGICGLTGRGALPVNWTSRPSALVPLWMFHEDGRPFLADPRQALAAVLRQYEAVGLRPVVATEMEFYLIDPEPDSAVPPISPYTGKRLDSDAILSIDELDDFGEFLSDVYRECARQNVPADAAVAENGIGQFEINLMHSDDPLKAADDAVFFKRIVKGVARQHKLAATFMAKPYGTRSGNGMHVHFSVLDDQGRNIFDDGTAAGAPMLRHAVAGLLRGMAETTLLFAPHFNSYRRLRPDTHAPTTIAWGYENRTAAIRIPGGNPTSRRIEHRVAGADSNPYLVIAAILGAALAGIRGGWEPPPDVPGRAYATDRFPKIPADWGQAVDAFEAGEIVTGIFDPLLRAMLIACKRQEIAGFAEQVTDYEFSAYLDIV</sequence>
<keyword evidence="7" id="KW-1185">Reference proteome</keyword>
<reference evidence="6" key="2">
    <citation type="submission" date="2020-09" db="EMBL/GenBank/DDBJ databases">
        <authorList>
            <person name="Sun Q."/>
            <person name="Zhou Y."/>
        </authorList>
    </citation>
    <scope>NUCLEOTIDE SEQUENCE</scope>
    <source>
        <strain evidence="6">CGMCC 1.12919</strain>
    </source>
</reference>
<dbReference type="InterPro" id="IPR036651">
    <property type="entry name" value="Gln_synt_N_sf"/>
</dbReference>
<dbReference type="PROSITE" id="PS51987">
    <property type="entry name" value="GS_CATALYTIC"/>
    <property type="match status" value="1"/>
</dbReference>
<comment type="cofactor">
    <cofactor evidence="1">
        <name>Mg(2+)</name>
        <dbReference type="ChEBI" id="CHEBI:18420"/>
    </cofactor>
</comment>
<dbReference type="PANTHER" id="PTHR43785">
    <property type="entry name" value="GAMMA-GLUTAMYLPUTRESCINE SYNTHETASE"/>
    <property type="match status" value="1"/>
</dbReference>
<dbReference type="PANTHER" id="PTHR43785:SF12">
    <property type="entry name" value="TYPE-1 GLUTAMINE SYNTHETASE 2"/>
    <property type="match status" value="1"/>
</dbReference>
<dbReference type="GO" id="GO:0006598">
    <property type="term" value="P:polyamine catabolic process"/>
    <property type="evidence" value="ECO:0007669"/>
    <property type="project" value="TreeGrafter"/>
</dbReference>
<evidence type="ECO:0000256" key="2">
    <source>
        <dbReference type="ARBA" id="ARBA00022598"/>
    </source>
</evidence>
<protein>
    <submittedName>
        <fullName evidence="6">Glutamine synthetase</fullName>
    </submittedName>
</protein>
<keyword evidence="2" id="KW-0436">Ligase</keyword>
<dbReference type="SUPFAM" id="SSF55931">
    <property type="entry name" value="Glutamine synthetase/guanido kinase"/>
    <property type="match status" value="1"/>
</dbReference>
<reference evidence="6" key="1">
    <citation type="journal article" date="2014" name="Int. J. Syst. Evol. Microbiol.">
        <title>Complete genome sequence of Corynebacterium casei LMG S-19264T (=DSM 44701T), isolated from a smear-ripened cheese.</title>
        <authorList>
            <consortium name="US DOE Joint Genome Institute (JGI-PGF)"/>
            <person name="Walter F."/>
            <person name="Albersmeier A."/>
            <person name="Kalinowski J."/>
            <person name="Ruckert C."/>
        </authorList>
    </citation>
    <scope>NUCLEOTIDE SEQUENCE</scope>
    <source>
        <strain evidence="6">CGMCC 1.12919</strain>
    </source>
</reference>
<evidence type="ECO:0000313" key="7">
    <source>
        <dbReference type="Proteomes" id="UP000637002"/>
    </source>
</evidence>
<comment type="similarity">
    <text evidence="3 4">Belongs to the glutamine synthetase family.</text>
</comment>
<dbReference type="GO" id="GO:0006542">
    <property type="term" value="P:glutamine biosynthetic process"/>
    <property type="evidence" value="ECO:0007669"/>
    <property type="project" value="InterPro"/>
</dbReference>
<dbReference type="AlphaFoldDB" id="A0A916X7G6"/>
<evidence type="ECO:0000256" key="1">
    <source>
        <dbReference type="ARBA" id="ARBA00001946"/>
    </source>
</evidence>
<dbReference type="RefSeq" id="WP_188607133.1">
    <property type="nucleotide sequence ID" value="NZ_BMGG01000001.1"/>
</dbReference>
<dbReference type="Gene3D" id="3.30.590.10">
    <property type="entry name" value="Glutamine synthetase/guanido kinase, catalytic domain"/>
    <property type="match status" value="1"/>
</dbReference>
<dbReference type="EMBL" id="BMGG01000001">
    <property type="protein sequence ID" value="GGC45225.1"/>
    <property type="molecule type" value="Genomic_DNA"/>
</dbReference>
<organism evidence="6 7">
    <name type="scientific">Chelatococcus reniformis</name>
    <dbReference type="NCBI Taxonomy" id="1494448"/>
    <lineage>
        <taxon>Bacteria</taxon>
        <taxon>Pseudomonadati</taxon>
        <taxon>Pseudomonadota</taxon>
        <taxon>Alphaproteobacteria</taxon>
        <taxon>Hyphomicrobiales</taxon>
        <taxon>Chelatococcaceae</taxon>
        <taxon>Chelatococcus</taxon>
    </lineage>
</organism>
<evidence type="ECO:0000313" key="6">
    <source>
        <dbReference type="EMBL" id="GGC45225.1"/>
    </source>
</evidence>
<dbReference type="InterPro" id="IPR014746">
    <property type="entry name" value="Gln_synth/guanido_kin_cat_dom"/>
</dbReference>
<feature type="domain" description="GS catalytic" evidence="5">
    <location>
        <begin position="121"/>
        <end position="455"/>
    </location>
</feature>
<dbReference type="SUPFAM" id="SSF54368">
    <property type="entry name" value="Glutamine synthetase, N-terminal domain"/>
    <property type="match status" value="1"/>
</dbReference>
<dbReference type="Proteomes" id="UP000637002">
    <property type="component" value="Unassembled WGS sequence"/>
</dbReference>
<gene>
    <name evidence="6" type="ORF">GCM10010994_00450</name>
</gene>
<dbReference type="SMART" id="SM01230">
    <property type="entry name" value="Gln-synt_C"/>
    <property type="match status" value="1"/>
</dbReference>
<name>A0A916X7G6_9HYPH</name>